<organism evidence="2 3">
    <name type="scientific">Treponema rectale</name>
    <dbReference type="NCBI Taxonomy" id="744512"/>
    <lineage>
        <taxon>Bacteria</taxon>
        <taxon>Pseudomonadati</taxon>
        <taxon>Spirochaetota</taxon>
        <taxon>Spirochaetia</taxon>
        <taxon>Spirochaetales</taxon>
        <taxon>Treponemataceae</taxon>
        <taxon>Treponema</taxon>
    </lineage>
</organism>
<evidence type="ECO:0000313" key="2">
    <source>
        <dbReference type="EMBL" id="QOS39593.1"/>
    </source>
</evidence>
<keyword evidence="1" id="KW-0732">Signal</keyword>
<gene>
    <name evidence="2" type="ORF">DYE49_03615</name>
</gene>
<evidence type="ECO:0000313" key="3">
    <source>
        <dbReference type="Proteomes" id="UP000593591"/>
    </source>
</evidence>
<dbReference type="AlphaFoldDB" id="A0A7M1XJA9"/>
<reference evidence="2 3" key="1">
    <citation type="submission" date="2018-08" db="EMBL/GenBank/DDBJ databases">
        <title>The first complete genome of Treponema rectale (CHPAT), a commensal spirochete of the bovine rectum.</title>
        <authorList>
            <person name="Staton G.J."/>
            <person name="Clegg S.R."/>
            <person name="Carter S.D."/>
            <person name="Radford A.D."/>
            <person name="Darby A."/>
            <person name="Hall N."/>
            <person name="Birtles R.J."/>
            <person name="Evans N.J."/>
        </authorList>
    </citation>
    <scope>NUCLEOTIDE SEQUENCE [LARGE SCALE GENOMIC DNA]</scope>
    <source>
        <strain evidence="2 3">CHPA</strain>
    </source>
</reference>
<protein>
    <recommendedName>
        <fullName evidence="4">Lipoprotein</fullName>
    </recommendedName>
</protein>
<sequence>MKFKKVFMVCFLATGLLLSACASTNNSSSSEGGEGQGGKTPATYSEILKECGTEIMQLSNPAPTKSVKRSFIPYTNAPAQALAMPGIYLYWSGLLNDIEGVTIVDQAIRFSGKYKFNGMGGATQQITFDLSVHFDEQNNKFTFLGRQNLPTEPVTYSFLVLECGYNFTSKELNDFAILMGDPTASYGNYMRYSTTNGLEVLNYSGNDGHETDPDFIEYNAIATSGVETINTQIQTETVLEGVKLQSAIQAFVSASDYCDEVCEGINFDVEVVPE</sequence>
<feature type="chain" id="PRO_5032494531" description="Lipoprotein" evidence="1">
    <location>
        <begin position="23"/>
        <end position="274"/>
    </location>
</feature>
<feature type="signal peptide" evidence="1">
    <location>
        <begin position="1"/>
        <end position="22"/>
    </location>
</feature>
<dbReference type="EMBL" id="CP031517">
    <property type="protein sequence ID" value="QOS39593.1"/>
    <property type="molecule type" value="Genomic_DNA"/>
</dbReference>
<accession>A0A7M1XJA9</accession>
<evidence type="ECO:0008006" key="4">
    <source>
        <dbReference type="Google" id="ProtNLM"/>
    </source>
</evidence>
<dbReference type="KEGG" id="trc:DYE49_03615"/>
<dbReference type="Proteomes" id="UP000593591">
    <property type="component" value="Chromosome"/>
</dbReference>
<evidence type="ECO:0000256" key="1">
    <source>
        <dbReference type="SAM" id="SignalP"/>
    </source>
</evidence>
<dbReference type="PROSITE" id="PS51257">
    <property type="entry name" value="PROKAR_LIPOPROTEIN"/>
    <property type="match status" value="1"/>
</dbReference>
<name>A0A7M1XJA9_9SPIR</name>
<proteinExistence type="predicted"/>